<evidence type="ECO:0000259" key="6">
    <source>
        <dbReference type="PROSITE" id="PS50600"/>
    </source>
</evidence>
<organism evidence="7 8">
    <name type="scientific">Xylona heveae (strain CBS 132557 / TC161)</name>
    <dbReference type="NCBI Taxonomy" id="1328760"/>
    <lineage>
        <taxon>Eukaryota</taxon>
        <taxon>Fungi</taxon>
        <taxon>Dikarya</taxon>
        <taxon>Ascomycota</taxon>
        <taxon>Pezizomycotina</taxon>
        <taxon>Xylonomycetes</taxon>
        <taxon>Xylonales</taxon>
        <taxon>Xylonaceae</taxon>
        <taxon>Xylona</taxon>
    </lineage>
</organism>
<evidence type="ECO:0000313" key="8">
    <source>
        <dbReference type="Proteomes" id="UP000076632"/>
    </source>
</evidence>
<reference evidence="7 8" key="1">
    <citation type="journal article" date="2016" name="Fungal Biol.">
        <title>The genome of Xylona heveae provides a window into fungal endophytism.</title>
        <authorList>
            <person name="Gazis R."/>
            <person name="Kuo A."/>
            <person name="Riley R."/>
            <person name="LaButti K."/>
            <person name="Lipzen A."/>
            <person name="Lin J."/>
            <person name="Amirebrahimi M."/>
            <person name="Hesse C.N."/>
            <person name="Spatafora J.W."/>
            <person name="Henrissat B."/>
            <person name="Hainaut M."/>
            <person name="Grigoriev I.V."/>
            <person name="Hibbett D.S."/>
        </authorList>
    </citation>
    <scope>NUCLEOTIDE SEQUENCE [LARGE SCALE GENOMIC DNA]</scope>
    <source>
        <strain evidence="7 8">TC161</strain>
    </source>
</reference>
<dbReference type="InterPro" id="IPR003653">
    <property type="entry name" value="Peptidase_C48_C"/>
</dbReference>
<comment type="similarity">
    <text evidence="1">Belongs to the peptidase C48 family.</text>
</comment>
<evidence type="ECO:0000256" key="5">
    <source>
        <dbReference type="SAM" id="MobiDB-lite"/>
    </source>
</evidence>
<dbReference type="OMA" id="GFYFEYL"/>
<gene>
    <name evidence="7" type="ORF">L228DRAFT_243327</name>
</gene>
<dbReference type="AlphaFoldDB" id="A0A165JZ07"/>
<accession>A0A165JZ07</accession>
<keyword evidence="8" id="KW-1185">Reference proteome</keyword>
<evidence type="ECO:0000313" key="7">
    <source>
        <dbReference type="EMBL" id="KZF26807.1"/>
    </source>
</evidence>
<dbReference type="STRING" id="1328760.A0A165JZ07"/>
<dbReference type="PROSITE" id="PS50600">
    <property type="entry name" value="ULP_PROTEASE"/>
    <property type="match status" value="1"/>
</dbReference>
<feature type="compositionally biased region" description="Low complexity" evidence="5">
    <location>
        <begin position="251"/>
        <end position="261"/>
    </location>
</feature>
<dbReference type="GO" id="GO:0000338">
    <property type="term" value="P:protein deneddylation"/>
    <property type="evidence" value="ECO:0007669"/>
    <property type="project" value="TreeGrafter"/>
</dbReference>
<dbReference type="GO" id="GO:0008234">
    <property type="term" value="F:cysteine-type peptidase activity"/>
    <property type="evidence" value="ECO:0007669"/>
    <property type="project" value="UniProtKB-KW"/>
</dbReference>
<dbReference type="InParanoid" id="A0A165JZ07"/>
<keyword evidence="4" id="KW-0788">Thiol protease</keyword>
<dbReference type="GO" id="GO:0019784">
    <property type="term" value="F:deNEDDylase activity"/>
    <property type="evidence" value="ECO:0007669"/>
    <property type="project" value="InterPro"/>
</dbReference>
<dbReference type="Proteomes" id="UP000076632">
    <property type="component" value="Unassembled WGS sequence"/>
</dbReference>
<dbReference type="EMBL" id="KV407454">
    <property type="protein sequence ID" value="KZF26807.1"/>
    <property type="molecule type" value="Genomic_DNA"/>
</dbReference>
<evidence type="ECO:0000256" key="2">
    <source>
        <dbReference type="ARBA" id="ARBA00022670"/>
    </source>
</evidence>
<dbReference type="PANTHER" id="PTHR46468">
    <property type="entry name" value="SENTRIN-SPECIFIC PROTEASE 8"/>
    <property type="match status" value="1"/>
</dbReference>
<proteinExistence type="inferred from homology"/>
<dbReference type="GeneID" id="28896797"/>
<feature type="compositionally biased region" description="Basic and acidic residues" evidence="5">
    <location>
        <begin position="237"/>
        <end position="249"/>
    </location>
</feature>
<dbReference type="PANTHER" id="PTHR46468:SF1">
    <property type="entry name" value="SENTRIN-SPECIFIC PROTEASE 8"/>
    <property type="match status" value="1"/>
</dbReference>
<name>A0A165JZ07_XYLHT</name>
<dbReference type="RefSeq" id="XP_018192362.1">
    <property type="nucleotide sequence ID" value="XM_018331660.1"/>
</dbReference>
<dbReference type="OrthoDB" id="5065855at2759"/>
<sequence>MSQSSGFHPFGGRLSRRWNRDSLSPDDAYLSYHDIRLTREDVETLKDDWLTDNIIAFWQEYLEREYLGSMRNINIVLLRPSMSFMLTHTPDPLTLKGALPDFSKASHIFLPINDCGDVETPEGGSHWSLLLVSIIDGVAFHYDSLNPSNRSSARIVAEKISKLVKSQMQNQPLKFLDLEDTPQQENSTDCGVYVCMQMRVLLLDRLLKTNKEEKITMAISEKELPKTNDGRREMLKIIEGFRKEGERRRSPSANSRRSQASGGPPRIE</sequence>
<dbReference type="GO" id="GO:0006508">
    <property type="term" value="P:proteolysis"/>
    <property type="evidence" value="ECO:0007669"/>
    <property type="project" value="UniProtKB-KW"/>
</dbReference>
<dbReference type="InterPro" id="IPR044613">
    <property type="entry name" value="Nep1/2-like"/>
</dbReference>
<dbReference type="FunFam" id="3.40.395.10:FF:000008">
    <property type="entry name" value="Ulp1 protease family protein"/>
    <property type="match status" value="1"/>
</dbReference>
<dbReference type="InterPro" id="IPR038765">
    <property type="entry name" value="Papain-like_cys_pep_sf"/>
</dbReference>
<protein>
    <submittedName>
        <fullName evidence="7">Cysteine proteinase</fullName>
    </submittedName>
</protein>
<evidence type="ECO:0000256" key="4">
    <source>
        <dbReference type="ARBA" id="ARBA00022807"/>
    </source>
</evidence>
<feature type="domain" description="Ubiquitin-like protease family profile" evidence="6">
    <location>
        <begin position="35"/>
        <end position="201"/>
    </location>
</feature>
<dbReference type="Pfam" id="PF02902">
    <property type="entry name" value="Peptidase_C48"/>
    <property type="match status" value="1"/>
</dbReference>
<evidence type="ECO:0000256" key="3">
    <source>
        <dbReference type="ARBA" id="ARBA00022801"/>
    </source>
</evidence>
<keyword evidence="2" id="KW-0645">Protease</keyword>
<feature type="region of interest" description="Disordered" evidence="5">
    <location>
        <begin position="237"/>
        <end position="268"/>
    </location>
</feature>
<dbReference type="SUPFAM" id="SSF54001">
    <property type="entry name" value="Cysteine proteinases"/>
    <property type="match status" value="1"/>
</dbReference>
<keyword evidence="3" id="KW-0378">Hydrolase</keyword>
<evidence type="ECO:0000256" key="1">
    <source>
        <dbReference type="ARBA" id="ARBA00005234"/>
    </source>
</evidence>
<dbReference type="Gene3D" id="3.40.395.10">
    <property type="entry name" value="Adenoviral Proteinase, Chain A"/>
    <property type="match status" value="1"/>
</dbReference>